<feature type="signal peptide" evidence="2">
    <location>
        <begin position="1"/>
        <end position="15"/>
    </location>
</feature>
<feature type="chain" id="PRO_5030709689" evidence="2">
    <location>
        <begin position="16"/>
        <end position="188"/>
    </location>
</feature>
<evidence type="ECO:0000313" key="3">
    <source>
        <dbReference type="EMBL" id="CAE0412560.1"/>
    </source>
</evidence>
<accession>A0A7S3L5U2</accession>
<proteinExistence type="predicted"/>
<dbReference type="EMBL" id="HBIM01011942">
    <property type="protein sequence ID" value="CAE0412560.1"/>
    <property type="molecule type" value="Transcribed_RNA"/>
</dbReference>
<name>A0A7S3L5U2_9STRA</name>
<protein>
    <submittedName>
        <fullName evidence="3">Uncharacterized protein</fullName>
    </submittedName>
</protein>
<evidence type="ECO:0000256" key="1">
    <source>
        <dbReference type="SAM" id="MobiDB-lite"/>
    </source>
</evidence>
<keyword evidence="2" id="KW-0732">Signal</keyword>
<dbReference type="AlphaFoldDB" id="A0A7S3L5U2"/>
<feature type="region of interest" description="Disordered" evidence="1">
    <location>
        <begin position="151"/>
        <end position="188"/>
    </location>
</feature>
<evidence type="ECO:0000256" key="2">
    <source>
        <dbReference type="SAM" id="SignalP"/>
    </source>
</evidence>
<reference evidence="3" key="1">
    <citation type="submission" date="2021-01" db="EMBL/GenBank/DDBJ databases">
        <authorList>
            <person name="Corre E."/>
            <person name="Pelletier E."/>
            <person name="Niang G."/>
            <person name="Scheremetjew M."/>
            <person name="Finn R."/>
            <person name="Kale V."/>
            <person name="Holt S."/>
            <person name="Cochrane G."/>
            <person name="Meng A."/>
            <person name="Brown T."/>
            <person name="Cohen L."/>
        </authorList>
    </citation>
    <scope>NUCLEOTIDE SEQUENCE</scope>
    <source>
        <strain evidence="3">CCMP127</strain>
    </source>
</reference>
<sequence>MVCLVRLLIPSHSSALWLLWKTSKNWHSWRAFRKYHGLVSSWASIGHPNAQHLVPLLDASLVIHKGTTISGERREEVKRGFERSISTVFCGGFLHHATLANELAGKFISDSNEKCYYLSQAKHHYPTWGAKAVTRKLNLLLREVANDNSKNGVIDLGPERARETAPNKGKSAVSEGKDAAADPLSAGV</sequence>
<gene>
    <name evidence="3" type="ORF">ACOF00016_LOCUS9823</name>
</gene>
<organism evidence="3">
    <name type="scientific">Amphora coffeiformis</name>
    <dbReference type="NCBI Taxonomy" id="265554"/>
    <lineage>
        <taxon>Eukaryota</taxon>
        <taxon>Sar</taxon>
        <taxon>Stramenopiles</taxon>
        <taxon>Ochrophyta</taxon>
        <taxon>Bacillariophyta</taxon>
        <taxon>Bacillariophyceae</taxon>
        <taxon>Bacillariophycidae</taxon>
        <taxon>Thalassiophysales</taxon>
        <taxon>Catenulaceae</taxon>
        <taxon>Amphora</taxon>
    </lineage>
</organism>